<sequence length="63" mass="6863">MRVGLTKVVLLPWRDQESVSYSEREVKSVNGTVLSRRLAAGLGALGGGRPIQGVCRGWRLAVR</sequence>
<reference evidence="1 2" key="1">
    <citation type="submission" date="2019-04" db="EMBL/GenBank/DDBJ databases">
        <title>An improved genome assembly and genetic linkage map for asparagus bean, Vigna unguiculata ssp. sesquipedialis.</title>
        <authorList>
            <person name="Xia Q."/>
            <person name="Zhang R."/>
            <person name="Dong Y."/>
        </authorList>
    </citation>
    <scope>NUCLEOTIDE SEQUENCE [LARGE SCALE GENOMIC DNA]</scope>
    <source>
        <tissue evidence="1">Leaf</tissue>
    </source>
</reference>
<evidence type="ECO:0000313" key="1">
    <source>
        <dbReference type="EMBL" id="QCD87135.1"/>
    </source>
</evidence>
<gene>
    <name evidence="1" type="ORF">DEO72_LG3g1668</name>
</gene>
<keyword evidence="2" id="KW-1185">Reference proteome</keyword>
<dbReference type="Proteomes" id="UP000501690">
    <property type="component" value="Linkage Group LG3"/>
</dbReference>
<evidence type="ECO:0000313" key="2">
    <source>
        <dbReference type="Proteomes" id="UP000501690"/>
    </source>
</evidence>
<proteinExistence type="predicted"/>
<protein>
    <submittedName>
        <fullName evidence="1">Uncharacterized protein</fullName>
    </submittedName>
</protein>
<accession>A0A4D6LFN2</accession>
<dbReference type="AlphaFoldDB" id="A0A4D6LFN2"/>
<organism evidence="1 2">
    <name type="scientific">Vigna unguiculata</name>
    <name type="common">Cowpea</name>
    <dbReference type="NCBI Taxonomy" id="3917"/>
    <lineage>
        <taxon>Eukaryota</taxon>
        <taxon>Viridiplantae</taxon>
        <taxon>Streptophyta</taxon>
        <taxon>Embryophyta</taxon>
        <taxon>Tracheophyta</taxon>
        <taxon>Spermatophyta</taxon>
        <taxon>Magnoliopsida</taxon>
        <taxon>eudicotyledons</taxon>
        <taxon>Gunneridae</taxon>
        <taxon>Pentapetalae</taxon>
        <taxon>rosids</taxon>
        <taxon>fabids</taxon>
        <taxon>Fabales</taxon>
        <taxon>Fabaceae</taxon>
        <taxon>Papilionoideae</taxon>
        <taxon>50 kb inversion clade</taxon>
        <taxon>NPAAA clade</taxon>
        <taxon>indigoferoid/millettioid clade</taxon>
        <taxon>Phaseoleae</taxon>
        <taxon>Vigna</taxon>
    </lineage>
</organism>
<dbReference type="EMBL" id="CP039347">
    <property type="protein sequence ID" value="QCD87135.1"/>
    <property type="molecule type" value="Genomic_DNA"/>
</dbReference>
<name>A0A4D6LFN2_VIGUN</name>